<reference evidence="1 2" key="1">
    <citation type="submission" date="2024-09" db="EMBL/GenBank/DDBJ databases">
        <authorList>
            <person name="Sun Q."/>
            <person name="Mori K."/>
        </authorList>
    </citation>
    <scope>NUCLEOTIDE SEQUENCE [LARGE SCALE GENOMIC DNA]</scope>
    <source>
        <strain evidence="1 2">TBRC 1432</strain>
    </source>
</reference>
<keyword evidence="2" id="KW-1185">Reference proteome</keyword>
<gene>
    <name evidence="1" type="ORF">ACFFH7_10140</name>
</gene>
<dbReference type="EMBL" id="JBHLUD010000002">
    <property type="protein sequence ID" value="MFC0541842.1"/>
    <property type="molecule type" value="Genomic_DNA"/>
</dbReference>
<protein>
    <submittedName>
        <fullName evidence="1">Uncharacterized protein</fullName>
    </submittedName>
</protein>
<accession>A0ABV6MP04</accession>
<evidence type="ECO:0000313" key="2">
    <source>
        <dbReference type="Proteomes" id="UP001589810"/>
    </source>
</evidence>
<organism evidence="1 2">
    <name type="scientific">Kutzneria chonburiensis</name>
    <dbReference type="NCBI Taxonomy" id="1483604"/>
    <lineage>
        <taxon>Bacteria</taxon>
        <taxon>Bacillati</taxon>
        <taxon>Actinomycetota</taxon>
        <taxon>Actinomycetes</taxon>
        <taxon>Pseudonocardiales</taxon>
        <taxon>Pseudonocardiaceae</taxon>
        <taxon>Kutzneria</taxon>
    </lineage>
</organism>
<name>A0ABV6MP04_9PSEU</name>
<dbReference type="RefSeq" id="WP_273942124.1">
    <property type="nucleotide sequence ID" value="NZ_CP097263.1"/>
</dbReference>
<proteinExistence type="predicted"/>
<evidence type="ECO:0000313" key="1">
    <source>
        <dbReference type="EMBL" id="MFC0541842.1"/>
    </source>
</evidence>
<sequence length="60" mass="6540">MVRLIEKLGDRVLARVVPKATAQAAPPPGCWCDQCTGAWSFRCCWVSATTYVCTTQCVSC</sequence>
<dbReference type="Proteomes" id="UP001589810">
    <property type="component" value="Unassembled WGS sequence"/>
</dbReference>
<comment type="caution">
    <text evidence="1">The sequence shown here is derived from an EMBL/GenBank/DDBJ whole genome shotgun (WGS) entry which is preliminary data.</text>
</comment>